<dbReference type="Proteomes" id="UP000007264">
    <property type="component" value="Unassembled WGS sequence"/>
</dbReference>
<sequence>MLKVSYIGHFIKNSYIENSYIECMSGFDIDNQLLQNLLQGKSQRCQLGSRHCYGSHSNEPCYTIPDPIKTAFATNAAACMHGKRL</sequence>
<dbReference type="AlphaFoldDB" id="I0YTM2"/>
<dbReference type="GeneID" id="17039725"/>
<dbReference type="KEGG" id="csl:COCSUDRAFT_37109"/>
<comment type="caution">
    <text evidence="1">The sequence shown here is derived from an EMBL/GenBank/DDBJ whole genome shotgun (WGS) entry which is preliminary data.</text>
</comment>
<protein>
    <submittedName>
        <fullName evidence="1">Uncharacterized protein</fullName>
    </submittedName>
</protein>
<dbReference type="RefSeq" id="XP_005646285.1">
    <property type="nucleotide sequence ID" value="XM_005646228.1"/>
</dbReference>
<organism evidence="1 2">
    <name type="scientific">Coccomyxa subellipsoidea (strain C-169)</name>
    <name type="common">Green microalga</name>
    <dbReference type="NCBI Taxonomy" id="574566"/>
    <lineage>
        <taxon>Eukaryota</taxon>
        <taxon>Viridiplantae</taxon>
        <taxon>Chlorophyta</taxon>
        <taxon>core chlorophytes</taxon>
        <taxon>Trebouxiophyceae</taxon>
        <taxon>Trebouxiophyceae incertae sedis</taxon>
        <taxon>Coccomyxaceae</taxon>
        <taxon>Coccomyxa</taxon>
        <taxon>Coccomyxa subellipsoidea</taxon>
    </lineage>
</organism>
<reference evidence="1 2" key="1">
    <citation type="journal article" date="2012" name="Genome Biol.">
        <title>The genome of the polar eukaryotic microalga coccomyxa subellipsoidea reveals traits of cold adaptation.</title>
        <authorList>
            <person name="Blanc G."/>
            <person name="Agarkova I."/>
            <person name="Grimwood J."/>
            <person name="Kuo A."/>
            <person name="Brueggeman A."/>
            <person name="Dunigan D."/>
            <person name="Gurnon J."/>
            <person name="Ladunga I."/>
            <person name="Lindquist E."/>
            <person name="Lucas S."/>
            <person name="Pangilinan J."/>
            <person name="Proschold T."/>
            <person name="Salamov A."/>
            <person name="Schmutz J."/>
            <person name="Weeks D."/>
            <person name="Yamada T."/>
            <person name="Claverie J.M."/>
            <person name="Grigoriev I."/>
            <person name="Van Etten J."/>
            <person name="Lomsadze A."/>
            <person name="Borodovsky M."/>
        </authorList>
    </citation>
    <scope>NUCLEOTIDE SEQUENCE [LARGE SCALE GENOMIC DNA]</scope>
    <source>
        <strain evidence="1 2">C-169</strain>
    </source>
</reference>
<keyword evidence="2" id="KW-1185">Reference proteome</keyword>
<evidence type="ECO:0000313" key="2">
    <source>
        <dbReference type="Proteomes" id="UP000007264"/>
    </source>
</evidence>
<name>I0YTM2_COCSC</name>
<proteinExistence type="predicted"/>
<dbReference type="EMBL" id="AGSI01000011">
    <property type="protein sequence ID" value="EIE21741.1"/>
    <property type="molecule type" value="Genomic_DNA"/>
</dbReference>
<evidence type="ECO:0000313" key="1">
    <source>
        <dbReference type="EMBL" id="EIE21741.1"/>
    </source>
</evidence>
<gene>
    <name evidence="1" type="ORF">COCSUDRAFT_37109</name>
</gene>
<accession>I0YTM2</accession>